<feature type="transmembrane region" description="Helical" evidence="6">
    <location>
        <begin position="536"/>
        <end position="557"/>
    </location>
</feature>
<feature type="transmembrane region" description="Helical" evidence="6">
    <location>
        <begin position="440"/>
        <end position="461"/>
    </location>
</feature>
<evidence type="ECO:0000256" key="2">
    <source>
        <dbReference type="ARBA" id="ARBA00022692"/>
    </source>
</evidence>
<evidence type="ECO:0000256" key="6">
    <source>
        <dbReference type="SAM" id="Phobius"/>
    </source>
</evidence>
<dbReference type="RefSeq" id="WP_259448981.1">
    <property type="nucleotide sequence ID" value="NZ_JANUHC010000003.1"/>
</dbReference>
<dbReference type="PANTHER" id="PTHR32234">
    <property type="entry name" value="THIOL:DISULFIDE INTERCHANGE PROTEIN DSBD"/>
    <property type="match status" value="1"/>
</dbReference>
<name>A0ABT2BZR2_9BURK</name>
<dbReference type="InterPro" id="IPR028250">
    <property type="entry name" value="DsbDN"/>
</dbReference>
<proteinExistence type="predicted"/>
<evidence type="ECO:0000256" key="5">
    <source>
        <dbReference type="ARBA" id="ARBA00023136"/>
    </source>
</evidence>
<keyword evidence="2 6" id="KW-0812">Transmembrane</keyword>
<dbReference type="EMBL" id="JANUHC010000003">
    <property type="protein sequence ID" value="MCS0629884.1"/>
    <property type="molecule type" value="Genomic_DNA"/>
</dbReference>
<dbReference type="Gene3D" id="3.40.30.10">
    <property type="entry name" value="Glutaredoxin"/>
    <property type="match status" value="1"/>
</dbReference>
<evidence type="ECO:0000256" key="3">
    <source>
        <dbReference type="ARBA" id="ARBA00022748"/>
    </source>
</evidence>
<feature type="domain" description="Thiol:disulfide interchange protein DsbD N-terminal" evidence="8">
    <location>
        <begin position="26"/>
        <end position="139"/>
    </location>
</feature>
<keyword evidence="10" id="KW-1185">Reference proteome</keyword>
<dbReference type="PANTHER" id="PTHR32234:SF3">
    <property type="entry name" value="SUPPRESSION OF COPPER SENSITIVITY PROTEIN"/>
    <property type="match status" value="1"/>
</dbReference>
<evidence type="ECO:0000256" key="4">
    <source>
        <dbReference type="ARBA" id="ARBA00022989"/>
    </source>
</evidence>
<feature type="transmembrane region" description="Helical" evidence="6">
    <location>
        <begin position="283"/>
        <end position="307"/>
    </location>
</feature>
<sequence>MGLVTAAPAITDTAATAHVRIRLLAAADAVHPGERILFGVEQTLDPEWHTYWINPGETGVPTRIAWDLPAGASAGAIAWPVPERFRTGPVTSYGYAGRATLLSTLTVPQDARPGTTFPVRARVSWLVCKDVCIPQQAEVGLALPVLAVGMPSGAGALAVGPAHAALPAAAPGTVHAATDGKAVALTVAGAGVRTADLEDAWFYDDARGRIAPGAPQAARIDGDRLVVRLRAGEQAGARLTGVLVVKTHTAARGYAIDTALAASTAPIALPEDAAPAADASLPLALLLALLGGLVLNLMPCVFPVLSIKALSLLDHARDDPRTARLHGVAYTLGVLASFALLGVALILLKAGGAQAGWGFQFQSPTFVLATAYLMCAVGLNLSGVFEVGGTLAGVGDSLASRAGYAGSFFTGVLATVVATPCTAPFMGGAVAYALAQPPAVLVAVFLAMGFGLALPYLLLSARPVLQRHLPRPGPWMVRARQAFAFPMYGAAVWLVWVLARQNGVDAGAAALGGMVALAFAAWLYGATRFASASMRVAGGIGAALVVVAALAVGHAGIQRGQPVATTDAGWTPYSAERLQALRAAGKPVFVNLTASWCITCLVNERVALSDGAVDAAFRQAGIAYLKGDWTSQDERITALLTQFGRSGVPLYIFYPGGRDSRPVVLPQLLTPGIVLDTIGTARN</sequence>
<gene>
    <name evidence="9" type="ORF">NX786_11125</name>
</gene>
<feature type="domain" description="Cytochrome C biogenesis protein transmembrane" evidence="7">
    <location>
        <begin position="284"/>
        <end position="495"/>
    </location>
</feature>
<keyword evidence="3" id="KW-0201">Cytochrome c-type biogenesis</keyword>
<feature type="transmembrane region" description="Helical" evidence="6">
    <location>
        <begin position="368"/>
        <end position="394"/>
    </location>
</feature>
<feature type="transmembrane region" description="Helical" evidence="6">
    <location>
        <begin position="482"/>
        <end position="500"/>
    </location>
</feature>
<organism evidence="9 10">
    <name type="scientific">Telluria mixta</name>
    <dbReference type="NCBI Taxonomy" id="34071"/>
    <lineage>
        <taxon>Bacteria</taxon>
        <taxon>Pseudomonadati</taxon>
        <taxon>Pseudomonadota</taxon>
        <taxon>Betaproteobacteria</taxon>
        <taxon>Burkholderiales</taxon>
        <taxon>Oxalobacteraceae</taxon>
        <taxon>Telluria group</taxon>
        <taxon>Telluria</taxon>
    </lineage>
</organism>
<keyword evidence="4 6" id="KW-1133">Transmembrane helix</keyword>
<dbReference type="Pfam" id="PF13899">
    <property type="entry name" value="Thioredoxin_7"/>
    <property type="match status" value="1"/>
</dbReference>
<dbReference type="Pfam" id="PF02683">
    <property type="entry name" value="DsbD_TM"/>
    <property type="match status" value="1"/>
</dbReference>
<evidence type="ECO:0000256" key="1">
    <source>
        <dbReference type="ARBA" id="ARBA00004141"/>
    </source>
</evidence>
<feature type="transmembrane region" description="Helical" evidence="6">
    <location>
        <begin position="506"/>
        <end position="524"/>
    </location>
</feature>
<evidence type="ECO:0000313" key="10">
    <source>
        <dbReference type="Proteomes" id="UP001165263"/>
    </source>
</evidence>
<evidence type="ECO:0000313" key="9">
    <source>
        <dbReference type="EMBL" id="MCS0629884.1"/>
    </source>
</evidence>
<dbReference type="InterPro" id="IPR036249">
    <property type="entry name" value="Thioredoxin-like_sf"/>
</dbReference>
<keyword evidence="5 6" id="KW-0472">Membrane</keyword>
<comment type="subcellular location">
    <subcellularLocation>
        <location evidence="1">Membrane</location>
        <topology evidence="1">Multi-pass membrane protein</topology>
    </subcellularLocation>
</comment>
<evidence type="ECO:0000259" key="8">
    <source>
        <dbReference type="Pfam" id="PF11412"/>
    </source>
</evidence>
<protein>
    <submittedName>
        <fullName evidence="9">Protein-disulfide reductase DsbD family protein</fullName>
    </submittedName>
</protein>
<dbReference type="SUPFAM" id="SSF52833">
    <property type="entry name" value="Thioredoxin-like"/>
    <property type="match status" value="1"/>
</dbReference>
<dbReference type="InterPro" id="IPR035671">
    <property type="entry name" value="DsbD_gamma"/>
</dbReference>
<dbReference type="InterPro" id="IPR003834">
    <property type="entry name" value="Cyt_c_assmbl_TM_dom"/>
</dbReference>
<evidence type="ECO:0000259" key="7">
    <source>
        <dbReference type="Pfam" id="PF02683"/>
    </source>
</evidence>
<dbReference type="CDD" id="cd02953">
    <property type="entry name" value="DsbDgamma"/>
    <property type="match status" value="1"/>
</dbReference>
<dbReference type="Pfam" id="PF11412">
    <property type="entry name" value="DsbD_N"/>
    <property type="match status" value="1"/>
</dbReference>
<dbReference type="Proteomes" id="UP001165263">
    <property type="component" value="Unassembled WGS sequence"/>
</dbReference>
<accession>A0ABT2BZR2</accession>
<reference evidence="9" key="1">
    <citation type="submission" date="2022-08" db="EMBL/GenBank/DDBJ databases">
        <title>Reclassification of Massilia species as members of the genera Telluria, Duganella, Pseudoduganella, Mokoshia gen. nov. and Zemynaea gen. nov. using orthogonal and non-orthogonal genome-based approaches.</title>
        <authorList>
            <person name="Bowman J.P."/>
        </authorList>
    </citation>
    <scope>NUCLEOTIDE SEQUENCE</scope>
    <source>
        <strain evidence="9">LMG 11547</strain>
    </source>
</reference>
<feature type="transmembrane region" description="Helical" evidence="6">
    <location>
        <begin position="406"/>
        <end position="434"/>
    </location>
</feature>
<comment type="caution">
    <text evidence="9">The sequence shown here is derived from an EMBL/GenBank/DDBJ whole genome shotgun (WGS) entry which is preliminary data.</text>
</comment>
<feature type="transmembrane region" description="Helical" evidence="6">
    <location>
        <begin position="328"/>
        <end position="348"/>
    </location>
</feature>